<sequence length="260" mass="27461">MTQAGQEDLSAVLPQAGTAPELEWLEDGVPRAGRFGDTYFSRAGGLAETGHVFHAGNGLPQRMAGRQGFAIGELGFGTGLNLLATLKLIRTLEAPPQLTFLSFEAYPMTLAQLERAHAAFPDVAGEAAELRAALASMASGDGALTPGWHLAAVDGARLWLGIGDARSLLPGLTSGQGPEGFLSALPVEAWFLDGFSPAKNPELWSPELMVSVHGLTAPGGTFATYSAAGWVRRNLEAAGFEVERIKGFAGKRQMMRGMRR</sequence>
<dbReference type="Proteomes" id="UP000064921">
    <property type="component" value="Chromosome"/>
</dbReference>
<name>A0A0U3P9Y4_9HYPH</name>
<dbReference type="InterPro" id="IPR029063">
    <property type="entry name" value="SAM-dependent_MTases_sf"/>
</dbReference>
<dbReference type="GO" id="GO:0004808">
    <property type="term" value="F:tRNA (5-methylaminomethyl-2-thiouridylate)(34)-methyltransferase activity"/>
    <property type="evidence" value="ECO:0007669"/>
    <property type="project" value="InterPro"/>
</dbReference>
<keyword evidence="3" id="KW-1185">Reference proteome</keyword>
<dbReference type="NCBIfam" id="NF033855">
    <property type="entry name" value="tRNA_MNMC2"/>
    <property type="match status" value="1"/>
</dbReference>
<dbReference type="InterPro" id="IPR008471">
    <property type="entry name" value="MnmC-like_methylTransf"/>
</dbReference>
<dbReference type="eggNOG" id="COG4121">
    <property type="taxonomic scope" value="Bacteria"/>
</dbReference>
<gene>
    <name evidence="2" type="ORF">APZ00_23655</name>
</gene>
<dbReference type="PANTHER" id="PTHR39963">
    <property type="entry name" value="SLL0983 PROTEIN"/>
    <property type="match status" value="1"/>
</dbReference>
<dbReference type="STRING" id="121719.APZ00_23655"/>
<dbReference type="KEGG" id="pphr:APZ00_23655"/>
<dbReference type="AlphaFoldDB" id="A0A0U3P9Y4"/>
<dbReference type="EMBL" id="CP013068">
    <property type="protein sequence ID" value="ALV29666.1"/>
    <property type="molecule type" value="Genomic_DNA"/>
</dbReference>
<evidence type="ECO:0000313" key="3">
    <source>
        <dbReference type="Proteomes" id="UP000064921"/>
    </source>
</evidence>
<evidence type="ECO:0000259" key="1">
    <source>
        <dbReference type="Pfam" id="PF05430"/>
    </source>
</evidence>
<protein>
    <submittedName>
        <fullName evidence="2">tRNA 5-methylaminomethyl-2-thiouridine synthase</fullName>
    </submittedName>
</protein>
<reference evidence="2 3" key="1">
    <citation type="submission" date="2015-10" db="EMBL/GenBank/DDBJ databases">
        <title>The world's first case of liver abscess caused by Pannonibacter phragmitetus.</title>
        <authorList>
            <person name="Ming D."/>
            <person name="Wang M."/>
            <person name="Zhou Y."/>
            <person name="Jiang T."/>
            <person name="Hu S."/>
        </authorList>
    </citation>
    <scope>NUCLEOTIDE SEQUENCE [LARGE SCALE GENOMIC DNA]</scope>
    <source>
        <strain evidence="2 3">31801</strain>
    </source>
</reference>
<organism evidence="2 3">
    <name type="scientific">Pannonibacter phragmitetus</name>
    <dbReference type="NCBI Taxonomy" id="121719"/>
    <lineage>
        <taxon>Bacteria</taxon>
        <taxon>Pseudomonadati</taxon>
        <taxon>Pseudomonadota</taxon>
        <taxon>Alphaproteobacteria</taxon>
        <taxon>Hyphomicrobiales</taxon>
        <taxon>Stappiaceae</taxon>
        <taxon>Pannonibacter</taxon>
    </lineage>
</organism>
<accession>A0A0U3P9Y4</accession>
<proteinExistence type="predicted"/>
<feature type="domain" description="MnmC-like methyltransferase" evidence="1">
    <location>
        <begin position="154"/>
        <end position="258"/>
    </location>
</feature>
<dbReference type="Gene3D" id="3.40.50.150">
    <property type="entry name" value="Vaccinia Virus protein VP39"/>
    <property type="match status" value="1"/>
</dbReference>
<evidence type="ECO:0000313" key="2">
    <source>
        <dbReference type="EMBL" id="ALV29666.1"/>
    </source>
</evidence>
<dbReference type="InterPro" id="IPR047785">
    <property type="entry name" value="tRNA_MNMC2"/>
</dbReference>
<dbReference type="GO" id="GO:0016645">
    <property type="term" value="F:oxidoreductase activity, acting on the CH-NH group of donors"/>
    <property type="evidence" value="ECO:0007669"/>
    <property type="project" value="InterPro"/>
</dbReference>
<dbReference type="Pfam" id="PF05430">
    <property type="entry name" value="Methyltransf_30"/>
    <property type="match status" value="1"/>
</dbReference>
<dbReference type="PANTHER" id="PTHR39963:SF1">
    <property type="entry name" value="MNMC-LIKE METHYLTRANSFERASE DOMAIN-CONTAINING PROTEIN"/>
    <property type="match status" value="1"/>
</dbReference>